<evidence type="ECO:0000313" key="1">
    <source>
        <dbReference type="EMBL" id="SFL63075.1"/>
    </source>
</evidence>
<dbReference type="EMBL" id="FOTQ01000001">
    <property type="protein sequence ID" value="SFL63075.1"/>
    <property type="molecule type" value="Genomic_DNA"/>
</dbReference>
<organism evidence="1 2">
    <name type="scientific">Shimia aestuarii</name>
    <dbReference type="NCBI Taxonomy" id="254406"/>
    <lineage>
        <taxon>Bacteria</taxon>
        <taxon>Pseudomonadati</taxon>
        <taxon>Pseudomonadota</taxon>
        <taxon>Alphaproteobacteria</taxon>
        <taxon>Rhodobacterales</taxon>
        <taxon>Roseobacteraceae</taxon>
    </lineage>
</organism>
<proteinExistence type="predicted"/>
<dbReference type="Proteomes" id="UP000199144">
    <property type="component" value="Unassembled WGS sequence"/>
</dbReference>
<dbReference type="AlphaFoldDB" id="A0A1I4J918"/>
<accession>A0A1I4J918</accession>
<reference evidence="1 2" key="1">
    <citation type="submission" date="2016-10" db="EMBL/GenBank/DDBJ databases">
        <authorList>
            <person name="de Groot N.N."/>
        </authorList>
    </citation>
    <scope>NUCLEOTIDE SEQUENCE [LARGE SCALE GENOMIC DNA]</scope>
    <source>
        <strain evidence="1 2">DSM 15283</strain>
    </source>
</reference>
<gene>
    <name evidence="1" type="ORF">SAMN04488042_101925</name>
</gene>
<name>A0A1I4J918_9RHOB</name>
<keyword evidence="2" id="KW-1185">Reference proteome</keyword>
<dbReference type="STRING" id="254406.SAMN04488042_101925"/>
<evidence type="ECO:0000313" key="2">
    <source>
        <dbReference type="Proteomes" id="UP000199144"/>
    </source>
</evidence>
<dbReference type="RefSeq" id="WP_093091297.1">
    <property type="nucleotide sequence ID" value="NZ_FOTQ01000001.1"/>
</dbReference>
<sequence length="91" mass="10401">MVIRKSTRKLDDYIARIGQPDAPRVKPSHVAKVLAKLEKKEADLLEEIAETKKAERQDRLQSKLEVVREQIRRGTILFNELSPPDPDQGAK</sequence>
<protein>
    <submittedName>
        <fullName evidence="1">Uncharacterized protein</fullName>
    </submittedName>
</protein>